<evidence type="ECO:0000256" key="4">
    <source>
        <dbReference type="ARBA" id="ARBA00022645"/>
    </source>
</evidence>
<dbReference type="Gene3D" id="3.40.710.10">
    <property type="entry name" value="DD-peptidase/beta-lactamase superfamily"/>
    <property type="match status" value="1"/>
</dbReference>
<feature type="domain" description="Glycosyl transferase family 51" evidence="13">
    <location>
        <begin position="61"/>
        <end position="217"/>
    </location>
</feature>
<keyword evidence="9" id="KW-0511">Multifunctional enzyme</keyword>
<evidence type="ECO:0000256" key="11">
    <source>
        <dbReference type="ARBA" id="ARBA00049902"/>
    </source>
</evidence>
<comment type="pathway">
    <text evidence="1">Cell wall biogenesis; peptidoglycan biosynthesis.</text>
</comment>
<keyword evidence="4" id="KW-0121">Carboxypeptidase</keyword>
<gene>
    <name evidence="15" type="ORF">C7460_11884</name>
</gene>
<keyword evidence="7" id="KW-0808">Transferase</keyword>
<evidence type="ECO:0000256" key="8">
    <source>
        <dbReference type="ARBA" id="ARBA00022801"/>
    </source>
</evidence>
<dbReference type="InterPro" id="IPR036950">
    <property type="entry name" value="PBP_transglycosylase"/>
</dbReference>
<comment type="similarity">
    <text evidence="3">In the N-terminal section; belongs to the glycosyltransferase 51 family.</text>
</comment>
<dbReference type="Pfam" id="PF06832">
    <property type="entry name" value="BiPBP_C"/>
    <property type="match status" value="1"/>
</dbReference>
<dbReference type="InterPro" id="IPR011815">
    <property type="entry name" value="PBP_1c"/>
</dbReference>
<evidence type="ECO:0000256" key="1">
    <source>
        <dbReference type="ARBA" id="ARBA00004752"/>
    </source>
</evidence>
<evidence type="ECO:0000256" key="5">
    <source>
        <dbReference type="ARBA" id="ARBA00022670"/>
    </source>
</evidence>
<name>A0A3D9L1D8_MARFU</name>
<protein>
    <recommendedName>
        <fullName evidence="10">peptidoglycan glycosyltransferase</fullName>
        <ecNumber evidence="10">2.4.99.28</ecNumber>
    </recommendedName>
</protein>
<feature type="domain" description="Penicillin-binding protein transpeptidase" evidence="12">
    <location>
        <begin position="295"/>
        <end position="454"/>
    </location>
</feature>
<dbReference type="GO" id="GO:0009252">
    <property type="term" value="P:peptidoglycan biosynthetic process"/>
    <property type="evidence" value="ECO:0007669"/>
    <property type="project" value="InterPro"/>
</dbReference>
<dbReference type="Pfam" id="PF00905">
    <property type="entry name" value="Transpeptidase"/>
    <property type="match status" value="1"/>
</dbReference>
<dbReference type="PANTHER" id="PTHR32282:SF15">
    <property type="entry name" value="PENICILLIN-BINDING PROTEIN 1C"/>
    <property type="match status" value="1"/>
</dbReference>
<evidence type="ECO:0000313" key="16">
    <source>
        <dbReference type="Proteomes" id="UP000256779"/>
    </source>
</evidence>
<reference evidence="15 16" key="1">
    <citation type="submission" date="2018-07" db="EMBL/GenBank/DDBJ databases">
        <title>Genomic Encyclopedia of Type Strains, Phase IV (KMG-IV): sequencing the most valuable type-strain genomes for metagenomic binning, comparative biology and taxonomic classification.</title>
        <authorList>
            <person name="Goeker M."/>
        </authorList>
    </citation>
    <scope>NUCLEOTIDE SEQUENCE [LARGE SCALE GENOMIC DNA]</scope>
    <source>
        <strain evidence="15 16">DSM 4134</strain>
    </source>
</reference>
<dbReference type="GO" id="GO:0008955">
    <property type="term" value="F:peptidoglycan glycosyltransferase activity"/>
    <property type="evidence" value="ECO:0007669"/>
    <property type="project" value="UniProtKB-EC"/>
</dbReference>
<accession>A0A3D9L1D8</accession>
<dbReference type="SUPFAM" id="SSF53955">
    <property type="entry name" value="Lysozyme-like"/>
    <property type="match status" value="1"/>
</dbReference>
<dbReference type="InterPro" id="IPR009647">
    <property type="entry name" value="PBP_C"/>
</dbReference>
<dbReference type="AlphaFoldDB" id="A0A3D9L1D8"/>
<evidence type="ECO:0000256" key="10">
    <source>
        <dbReference type="ARBA" id="ARBA00044770"/>
    </source>
</evidence>
<dbReference type="Pfam" id="PF00912">
    <property type="entry name" value="Transgly"/>
    <property type="match status" value="1"/>
</dbReference>
<evidence type="ECO:0000259" key="14">
    <source>
        <dbReference type="Pfam" id="PF06832"/>
    </source>
</evidence>
<organism evidence="15 16">
    <name type="scientific">Marinoscillum furvescens DSM 4134</name>
    <dbReference type="NCBI Taxonomy" id="1122208"/>
    <lineage>
        <taxon>Bacteria</taxon>
        <taxon>Pseudomonadati</taxon>
        <taxon>Bacteroidota</taxon>
        <taxon>Cytophagia</taxon>
        <taxon>Cytophagales</taxon>
        <taxon>Reichenbachiellaceae</taxon>
        <taxon>Marinoscillum</taxon>
    </lineage>
</organism>
<evidence type="ECO:0000256" key="2">
    <source>
        <dbReference type="ARBA" id="ARBA00007090"/>
    </source>
</evidence>
<dbReference type="SUPFAM" id="SSF56601">
    <property type="entry name" value="beta-lactamase/transpeptidase-like"/>
    <property type="match status" value="1"/>
</dbReference>
<evidence type="ECO:0000256" key="6">
    <source>
        <dbReference type="ARBA" id="ARBA00022676"/>
    </source>
</evidence>
<sequence length="762" mass="85682">MRFVLYTLLGCTLALLLYVALPIHPKISPDYSQVILARDSTFLRVFLNSDEQWCLPPTLQKTIPVKLEAALLNYEDQHFYRHPGVNPVALLRAVYLNTKHGKIVSGGSTLTMQLGRMIRNKPRTIFQKIQEILLAFHLEIYYSKDELLAMYLNHAPFGSNVRGYLAASYRFFDKPPHQLSWAEASTLAILPNAPGMIFPGQAQKKLLAKRNQLLSRLYEKGTISKETMELSILEPAPEEVTPFPLAAPHLTEHIHQYNHLPIVRTTLDADLQREANFFVKQHSSRLQESGIDNACALIIHNETGEIRSYVGSQDFNDLSKSGRVDGILASRSSGSILKPFLYAMAIDEGHILPNTLIHDLPTYFQSFSPNNASERFSGIVPAATALVHSLNIPAVRLLNAVGLHKFYTNLKLAGVQSLFRPADEYGLPIILGGAEVTPWDMGRLFRGMAIGGTFPNIHYSITDLENRAPKVLSTAASYLILDQLQELIRPGLEFYWKKYGNQRKIAWKTGTSYGHKDAWAIGSTPDWTIVVWVGNFDGSSNKNLSGMRSAGPLLFNLLQLLPEDKNPWFEVPLQESVLVKTCKTSGFYATANCPDTLSIAPKHMKPMSVCSFHEKIWVTDDERYQVCSHCWSHDRVAKEMLNYPPDVNYYLRKNGGLASYTPPHNPKCPTRQAGSLLKILYPSQNSNIFVPQDFDGTKQAVIGRVAHQHVSKKLYWYMDNELIGKTERSPTLPLQLTKGSHILSVTDTEGNRDEVHFSVKTR</sequence>
<dbReference type="EMBL" id="QREG01000018">
    <property type="protein sequence ID" value="RED95307.1"/>
    <property type="molecule type" value="Genomic_DNA"/>
</dbReference>
<comment type="similarity">
    <text evidence="2">In the C-terminal section; belongs to the transpeptidase family.</text>
</comment>
<dbReference type="InterPro" id="IPR050396">
    <property type="entry name" value="Glycosyltr_51/Transpeptidase"/>
</dbReference>
<comment type="catalytic activity">
    <reaction evidence="11">
        <text>[GlcNAc-(1-&gt;4)-Mur2Ac(oyl-L-Ala-gamma-D-Glu-L-Lys-D-Ala-D-Ala)](n)-di-trans,octa-cis-undecaprenyl diphosphate + beta-D-GlcNAc-(1-&gt;4)-Mur2Ac(oyl-L-Ala-gamma-D-Glu-L-Lys-D-Ala-D-Ala)-di-trans,octa-cis-undecaprenyl diphosphate = [GlcNAc-(1-&gt;4)-Mur2Ac(oyl-L-Ala-gamma-D-Glu-L-Lys-D-Ala-D-Ala)](n+1)-di-trans,octa-cis-undecaprenyl diphosphate + di-trans,octa-cis-undecaprenyl diphosphate + H(+)</text>
        <dbReference type="Rhea" id="RHEA:23708"/>
        <dbReference type="Rhea" id="RHEA-COMP:9602"/>
        <dbReference type="Rhea" id="RHEA-COMP:9603"/>
        <dbReference type="ChEBI" id="CHEBI:15378"/>
        <dbReference type="ChEBI" id="CHEBI:58405"/>
        <dbReference type="ChEBI" id="CHEBI:60033"/>
        <dbReference type="ChEBI" id="CHEBI:78435"/>
        <dbReference type="EC" id="2.4.99.28"/>
    </reaction>
</comment>
<evidence type="ECO:0000256" key="7">
    <source>
        <dbReference type="ARBA" id="ARBA00022679"/>
    </source>
</evidence>
<evidence type="ECO:0000256" key="9">
    <source>
        <dbReference type="ARBA" id="ARBA00023268"/>
    </source>
</evidence>
<dbReference type="GO" id="GO:0004180">
    <property type="term" value="F:carboxypeptidase activity"/>
    <property type="evidence" value="ECO:0007669"/>
    <property type="project" value="UniProtKB-KW"/>
</dbReference>
<comment type="caution">
    <text evidence="15">The sequence shown here is derived from an EMBL/GenBank/DDBJ whole genome shotgun (WGS) entry which is preliminary data.</text>
</comment>
<dbReference type="InterPro" id="IPR001460">
    <property type="entry name" value="PCN-bd_Tpept"/>
</dbReference>
<dbReference type="GO" id="GO:0006508">
    <property type="term" value="P:proteolysis"/>
    <property type="evidence" value="ECO:0007669"/>
    <property type="project" value="UniProtKB-KW"/>
</dbReference>
<feature type="domain" description="Penicillin-binding C-terminal" evidence="14">
    <location>
        <begin position="671"/>
        <end position="757"/>
    </location>
</feature>
<dbReference type="Gene3D" id="1.10.3810.10">
    <property type="entry name" value="Biosynthetic peptidoglycan transglycosylase-like"/>
    <property type="match status" value="1"/>
</dbReference>
<proteinExistence type="inferred from homology"/>
<dbReference type="EC" id="2.4.99.28" evidence="10"/>
<dbReference type="PANTHER" id="PTHR32282">
    <property type="entry name" value="BINDING PROTEIN TRANSPEPTIDASE, PUTATIVE-RELATED"/>
    <property type="match status" value="1"/>
</dbReference>
<dbReference type="GO" id="GO:0008658">
    <property type="term" value="F:penicillin binding"/>
    <property type="evidence" value="ECO:0007669"/>
    <property type="project" value="InterPro"/>
</dbReference>
<dbReference type="InterPro" id="IPR001264">
    <property type="entry name" value="Glyco_trans_51"/>
</dbReference>
<dbReference type="NCBIfam" id="TIGR02073">
    <property type="entry name" value="PBP_1c"/>
    <property type="match status" value="1"/>
</dbReference>
<keyword evidence="16" id="KW-1185">Reference proteome</keyword>
<dbReference type="GO" id="GO:0030288">
    <property type="term" value="C:outer membrane-bounded periplasmic space"/>
    <property type="evidence" value="ECO:0007669"/>
    <property type="project" value="TreeGrafter"/>
</dbReference>
<evidence type="ECO:0000256" key="3">
    <source>
        <dbReference type="ARBA" id="ARBA00007739"/>
    </source>
</evidence>
<keyword evidence="5" id="KW-0645">Protease</keyword>
<keyword evidence="6" id="KW-0328">Glycosyltransferase</keyword>
<dbReference type="OrthoDB" id="9766909at2"/>
<evidence type="ECO:0000259" key="13">
    <source>
        <dbReference type="Pfam" id="PF00912"/>
    </source>
</evidence>
<evidence type="ECO:0000313" key="15">
    <source>
        <dbReference type="EMBL" id="RED95307.1"/>
    </source>
</evidence>
<dbReference type="RefSeq" id="WP_115869386.1">
    <property type="nucleotide sequence ID" value="NZ_QREG01000018.1"/>
</dbReference>
<dbReference type="InterPro" id="IPR012338">
    <property type="entry name" value="Beta-lactam/transpept-like"/>
</dbReference>
<keyword evidence="8" id="KW-0378">Hydrolase</keyword>
<dbReference type="InterPro" id="IPR023346">
    <property type="entry name" value="Lysozyme-like_dom_sf"/>
</dbReference>
<evidence type="ECO:0000259" key="12">
    <source>
        <dbReference type="Pfam" id="PF00905"/>
    </source>
</evidence>
<dbReference type="Proteomes" id="UP000256779">
    <property type="component" value="Unassembled WGS sequence"/>
</dbReference>